<keyword evidence="2" id="KW-0808">Transferase</keyword>
<evidence type="ECO:0000256" key="1">
    <source>
        <dbReference type="ARBA" id="ARBA00005771"/>
    </source>
</evidence>
<feature type="non-terminal residue" evidence="4">
    <location>
        <position position="1"/>
    </location>
</feature>
<gene>
    <name evidence="4" type="ORF">L9F63_021952</name>
</gene>
<sequence>IMATNITFEDLDEPIAAKLRKECKSPIYPAASVRINPSGCAHTDLYRQHAERFRDFQIRENDVWIASYPKCGTTWTQEMVWLIGNDLDFDKARKLPLNERVPFFEAPAIASMPFTTCNDILSSLDKLTTRRFFKTHLTKELLPSQVWTKKPK</sequence>
<organism evidence="4 5">
    <name type="scientific">Diploptera punctata</name>
    <name type="common">Pacific beetle cockroach</name>
    <dbReference type="NCBI Taxonomy" id="6984"/>
    <lineage>
        <taxon>Eukaryota</taxon>
        <taxon>Metazoa</taxon>
        <taxon>Ecdysozoa</taxon>
        <taxon>Arthropoda</taxon>
        <taxon>Hexapoda</taxon>
        <taxon>Insecta</taxon>
        <taxon>Pterygota</taxon>
        <taxon>Neoptera</taxon>
        <taxon>Polyneoptera</taxon>
        <taxon>Dictyoptera</taxon>
        <taxon>Blattodea</taxon>
        <taxon>Blaberoidea</taxon>
        <taxon>Blaberidae</taxon>
        <taxon>Diplopterinae</taxon>
        <taxon>Diploptera</taxon>
    </lineage>
</organism>
<dbReference type="Pfam" id="PF00685">
    <property type="entry name" value="Sulfotransfer_1"/>
    <property type="match status" value="1"/>
</dbReference>
<dbReference type="InterPro" id="IPR027417">
    <property type="entry name" value="P-loop_NTPase"/>
</dbReference>
<reference evidence="4" key="1">
    <citation type="journal article" date="2023" name="IScience">
        <title>Live-bearing cockroach genome reveals convergent evolutionary mechanisms linked to viviparity in insects and beyond.</title>
        <authorList>
            <person name="Fouks B."/>
            <person name="Harrison M.C."/>
            <person name="Mikhailova A.A."/>
            <person name="Marchal E."/>
            <person name="English S."/>
            <person name="Carruthers M."/>
            <person name="Jennings E.C."/>
            <person name="Chiamaka E.L."/>
            <person name="Frigard R.A."/>
            <person name="Pippel M."/>
            <person name="Attardo G.M."/>
            <person name="Benoit J.B."/>
            <person name="Bornberg-Bauer E."/>
            <person name="Tobe S.S."/>
        </authorList>
    </citation>
    <scope>NUCLEOTIDE SEQUENCE</scope>
    <source>
        <strain evidence="4">Stay&amp;Tobe</strain>
    </source>
</reference>
<dbReference type="EMBL" id="JASPKZ010007541">
    <property type="protein sequence ID" value="KAJ9583707.1"/>
    <property type="molecule type" value="Genomic_DNA"/>
</dbReference>
<evidence type="ECO:0000259" key="3">
    <source>
        <dbReference type="Pfam" id="PF00685"/>
    </source>
</evidence>
<evidence type="ECO:0000313" key="5">
    <source>
        <dbReference type="Proteomes" id="UP001233999"/>
    </source>
</evidence>
<dbReference type="SUPFAM" id="SSF52540">
    <property type="entry name" value="P-loop containing nucleoside triphosphate hydrolases"/>
    <property type="match status" value="1"/>
</dbReference>
<name>A0AAD8EBI7_DIPPU</name>
<reference evidence="4" key="2">
    <citation type="submission" date="2023-05" db="EMBL/GenBank/DDBJ databases">
        <authorList>
            <person name="Fouks B."/>
        </authorList>
    </citation>
    <scope>NUCLEOTIDE SEQUENCE</scope>
    <source>
        <strain evidence="4">Stay&amp;Tobe</strain>
        <tissue evidence="4">Testes</tissue>
    </source>
</reference>
<feature type="non-terminal residue" evidence="4">
    <location>
        <position position="152"/>
    </location>
</feature>
<dbReference type="InterPro" id="IPR000863">
    <property type="entry name" value="Sulfotransferase_dom"/>
</dbReference>
<dbReference type="AlphaFoldDB" id="A0AAD8EBI7"/>
<evidence type="ECO:0000313" key="4">
    <source>
        <dbReference type="EMBL" id="KAJ9583707.1"/>
    </source>
</evidence>
<comment type="similarity">
    <text evidence="1">Belongs to the sulfotransferase 1 family.</text>
</comment>
<dbReference type="Proteomes" id="UP001233999">
    <property type="component" value="Unassembled WGS sequence"/>
</dbReference>
<protein>
    <recommendedName>
        <fullName evidence="3">Sulfotransferase domain-containing protein</fullName>
    </recommendedName>
</protein>
<feature type="domain" description="Sulfotransferase" evidence="3">
    <location>
        <begin position="61"/>
        <end position="152"/>
    </location>
</feature>
<proteinExistence type="inferred from homology"/>
<accession>A0AAD8EBI7</accession>
<keyword evidence="5" id="KW-1185">Reference proteome</keyword>
<dbReference type="Gene3D" id="3.40.50.300">
    <property type="entry name" value="P-loop containing nucleotide triphosphate hydrolases"/>
    <property type="match status" value="1"/>
</dbReference>
<dbReference type="GO" id="GO:0008146">
    <property type="term" value="F:sulfotransferase activity"/>
    <property type="evidence" value="ECO:0007669"/>
    <property type="project" value="InterPro"/>
</dbReference>
<dbReference type="PANTHER" id="PTHR11783">
    <property type="entry name" value="SULFOTRANSFERASE SULT"/>
    <property type="match status" value="1"/>
</dbReference>
<evidence type="ECO:0000256" key="2">
    <source>
        <dbReference type="ARBA" id="ARBA00022679"/>
    </source>
</evidence>
<comment type="caution">
    <text evidence="4">The sequence shown here is derived from an EMBL/GenBank/DDBJ whole genome shotgun (WGS) entry which is preliminary data.</text>
</comment>